<dbReference type="Proteomes" id="UP000595437">
    <property type="component" value="Chromosome 12"/>
</dbReference>
<organism evidence="2 3">
    <name type="scientific">Caligus rogercresseyi</name>
    <name type="common">Sea louse</name>
    <dbReference type="NCBI Taxonomy" id="217165"/>
    <lineage>
        <taxon>Eukaryota</taxon>
        <taxon>Metazoa</taxon>
        <taxon>Ecdysozoa</taxon>
        <taxon>Arthropoda</taxon>
        <taxon>Crustacea</taxon>
        <taxon>Multicrustacea</taxon>
        <taxon>Hexanauplia</taxon>
        <taxon>Copepoda</taxon>
        <taxon>Siphonostomatoida</taxon>
        <taxon>Caligidae</taxon>
        <taxon>Caligus</taxon>
    </lineage>
</organism>
<reference evidence="3" key="1">
    <citation type="submission" date="2021-01" db="EMBL/GenBank/DDBJ databases">
        <title>Caligus Genome Assembly.</title>
        <authorList>
            <person name="Gallardo-Escarate C."/>
        </authorList>
    </citation>
    <scope>NUCLEOTIDE SEQUENCE [LARGE SCALE GENOMIC DNA]</scope>
</reference>
<proteinExistence type="predicted"/>
<dbReference type="AlphaFoldDB" id="A0A7T8GTQ5"/>
<feature type="region of interest" description="Disordered" evidence="1">
    <location>
        <begin position="1"/>
        <end position="57"/>
    </location>
</feature>
<evidence type="ECO:0000313" key="3">
    <source>
        <dbReference type="Proteomes" id="UP000595437"/>
    </source>
</evidence>
<keyword evidence="3" id="KW-1185">Reference proteome</keyword>
<dbReference type="EMBL" id="CP045901">
    <property type="protein sequence ID" value="QQP37619.1"/>
    <property type="molecule type" value="Genomic_DNA"/>
</dbReference>
<sequence length="57" mass="6495">MWDNAHPSNRTSDPERRLTCETEPTQSTEPLRPVPVPEVEVPALNDEFGATKMPHWP</sequence>
<feature type="compositionally biased region" description="Polar residues" evidence="1">
    <location>
        <begin position="1"/>
        <end position="11"/>
    </location>
</feature>
<gene>
    <name evidence="2" type="ORF">FKW44_017945</name>
</gene>
<protein>
    <submittedName>
        <fullName evidence="2">Uncharacterized protein</fullName>
    </submittedName>
</protein>
<name>A0A7T8GTQ5_CALRO</name>
<evidence type="ECO:0000313" key="2">
    <source>
        <dbReference type="EMBL" id="QQP37619.1"/>
    </source>
</evidence>
<evidence type="ECO:0000256" key="1">
    <source>
        <dbReference type="SAM" id="MobiDB-lite"/>
    </source>
</evidence>
<accession>A0A7T8GTQ5</accession>